<evidence type="ECO:0000256" key="2">
    <source>
        <dbReference type="ARBA" id="ARBA00010704"/>
    </source>
</evidence>
<feature type="region of interest" description="Disordered" evidence="6">
    <location>
        <begin position="1"/>
        <end position="20"/>
    </location>
</feature>
<keyword evidence="8" id="KW-1185">Reference proteome</keyword>
<evidence type="ECO:0000256" key="4">
    <source>
        <dbReference type="ARBA" id="ARBA00022753"/>
    </source>
</evidence>
<comment type="similarity">
    <text evidence="2">Belongs to the VPS35L family.</text>
</comment>
<keyword evidence="4" id="KW-0967">Endosome</keyword>
<sequence>MTEEENPPQTTEEEKTIDENASLIPINKDIDLLPGYEVKKLKPSAVNFLEQQVSVDEAFSSQNNLLANTETRQDASSLQARWSKFKNFCLTSFQTNASDFAHTNLPILFSKQVRDHLAELAVTSDEAQMITLMQQNEEKLRIEIKRQAVELERLHKESMHWEMIELISKASQLLINTKSPQFYPAQFMMVLDLVECFGKIVYERIASHPSNKNFLTYREGTRELLALNWSMILCRTSKLLPRLLLQTAFLRSIKFHPFKSIQMAIEQIISAIPGLGTASSGIYVRAYLLYTIFTYFPETSCDVILPLFTSYTRSLIHIKEKSFARQFKIIDYTFSKYIETHRPALCFVLSVMVSVGDTGFLKNALDEFNEIGQPSSFILSCLLEELPPKFVSKIYPVLLILIDKADSVIAKPKLIHSLLTSLSQASLAEGIMDLMNDIWERMRSFKSVEDFVYVAVPMTKFISLFCPPYYLNLFLSNVVQLLRDNFAGRNNNAGKKGKDAKGTKELSKKLADCVSECITITVNAETNFAEVLQHVGSIVDLMDFLDEKALVQISRFILNDIMAKPFELNDPLCIRILLELSQTLYQSLTVLSAVDVVDKTNSIIENFLYRVDFGANNTDAHLNFLISARQNFPTSPRLLSAISRIALRLTTHVAATKPPQYNVILRSLYAFVFVTVPSITDLNERATLQILCAQTSLVCGVICFTHSFFDEFVDTVKVLPLNQQTYNLIIRAFNLLLLMPTKPDVTDPYQQIREFIIAVIRKAWPDDESVKLALESLILMSHTLRTQYQFRIDGVYSNDTLFAGNEDFKVKGISFMTKMLPRFASSLAKYNQKGIMASKTKVPTIALRAMSILPDLYEFNDVLLAKMKELANFSVQGDSKPIINLRKATVHHLNHILAKNEKAMKFVKVLSKADEE</sequence>
<comment type="subcellular location">
    <subcellularLocation>
        <location evidence="1">Endosome</location>
    </subcellularLocation>
</comment>
<evidence type="ECO:0000256" key="3">
    <source>
        <dbReference type="ARBA" id="ARBA00022448"/>
    </source>
</evidence>
<evidence type="ECO:0000256" key="1">
    <source>
        <dbReference type="ARBA" id="ARBA00004177"/>
    </source>
</evidence>
<dbReference type="PANTHER" id="PTHR13673">
    <property type="entry name" value="ESOPHAGEAL CANCER ASSOCIATED PROTEIN"/>
    <property type="match status" value="1"/>
</dbReference>
<dbReference type="InterPro" id="IPR029705">
    <property type="entry name" value="VPS35L"/>
</dbReference>
<proteinExistence type="inferred from homology"/>
<name>A0ABR2KKN7_9EUKA</name>
<reference evidence="7 8" key="1">
    <citation type="submission" date="2024-04" db="EMBL/GenBank/DDBJ databases">
        <title>Tritrichomonas musculus Genome.</title>
        <authorList>
            <person name="Alves-Ferreira E."/>
            <person name="Grigg M."/>
            <person name="Lorenzi H."/>
            <person name="Galac M."/>
        </authorList>
    </citation>
    <scope>NUCLEOTIDE SEQUENCE [LARGE SCALE GENOMIC DNA]</scope>
    <source>
        <strain evidence="7 8">EAF2021</strain>
    </source>
</reference>
<dbReference type="EMBL" id="JAPFFF010000004">
    <property type="protein sequence ID" value="KAK8891689.1"/>
    <property type="molecule type" value="Genomic_DNA"/>
</dbReference>
<evidence type="ECO:0000313" key="8">
    <source>
        <dbReference type="Proteomes" id="UP001470230"/>
    </source>
</evidence>
<comment type="caution">
    <text evidence="7">The sequence shown here is derived from an EMBL/GenBank/DDBJ whole genome shotgun (WGS) entry which is preliminary data.</text>
</comment>
<accession>A0ABR2KKN7</accession>
<gene>
    <name evidence="7" type="ORF">M9Y10_028909</name>
</gene>
<protein>
    <submittedName>
        <fullName evidence="7">Uncharacterized protein</fullName>
    </submittedName>
</protein>
<keyword evidence="3" id="KW-0813">Transport</keyword>
<dbReference type="PANTHER" id="PTHR13673:SF0">
    <property type="entry name" value="VPS35 ENDOSOMAL PROTEIN-SORTING FACTOR-LIKE"/>
    <property type="match status" value="1"/>
</dbReference>
<dbReference type="Proteomes" id="UP001470230">
    <property type="component" value="Unassembled WGS sequence"/>
</dbReference>
<keyword evidence="5" id="KW-0653">Protein transport</keyword>
<evidence type="ECO:0000313" key="7">
    <source>
        <dbReference type="EMBL" id="KAK8891689.1"/>
    </source>
</evidence>
<evidence type="ECO:0000256" key="6">
    <source>
        <dbReference type="SAM" id="MobiDB-lite"/>
    </source>
</evidence>
<evidence type="ECO:0000256" key="5">
    <source>
        <dbReference type="ARBA" id="ARBA00022927"/>
    </source>
</evidence>
<organism evidence="7 8">
    <name type="scientific">Tritrichomonas musculus</name>
    <dbReference type="NCBI Taxonomy" id="1915356"/>
    <lineage>
        <taxon>Eukaryota</taxon>
        <taxon>Metamonada</taxon>
        <taxon>Parabasalia</taxon>
        <taxon>Tritrichomonadida</taxon>
        <taxon>Tritrichomonadidae</taxon>
        <taxon>Tritrichomonas</taxon>
    </lineage>
</organism>